<dbReference type="InterPro" id="IPR056166">
    <property type="entry name" value="TPR_ELP1"/>
</dbReference>
<dbReference type="GO" id="GO:0033588">
    <property type="term" value="C:elongator holoenzyme complex"/>
    <property type="evidence" value="ECO:0007669"/>
    <property type="project" value="EnsemblFungi"/>
</dbReference>
<evidence type="ECO:0000259" key="8">
    <source>
        <dbReference type="Pfam" id="PF04762"/>
    </source>
</evidence>
<dbReference type="PIRSF" id="PIRSF017233">
    <property type="entry name" value="IKAP"/>
    <property type="match status" value="1"/>
</dbReference>
<dbReference type="GO" id="GO:0000049">
    <property type="term" value="F:tRNA binding"/>
    <property type="evidence" value="ECO:0007669"/>
    <property type="project" value="EnsemblFungi"/>
</dbReference>
<dbReference type="FunCoup" id="J3PHE7">
    <property type="interactions" value="1021"/>
</dbReference>
<dbReference type="eggNOG" id="KOG1920">
    <property type="taxonomic scope" value="Eukaryota"/>
</dbReference>
<dbReference type="SUPFAM" id="SSF69322">
    <property type="entry name" value="Tricorn protease domain 2"/>
    <property type="match status" value="1"/>
</dbReference>
<evidence type="ECO:0000313" key="15">
    <source>
        <dbReference type="Proteomes" id="UP000006039"/>
    </source>
</evidence>
<dbReference type="InterPro" id="IPR056164">
    <property type="entry name" value="Beta-prop_ELP1_1st"/>
</dbReference>
<evidence type="ECO:0000259" key="11">
    <source>
        <dbReference type="Pfam" id="PF23925"/>
    </source>
</evidence>
<dbReference type="GO" id="GO:0042802">
    <property type="term" value="F:identical protein binding"/>
    <property type="evidence" value="ECO:0007669"/>
    <property type="project" value="EnsemblFungi"/>
</dbReference>
<dbReference type="PANTHER" id="PTHR12747:SF0">
    <property type="entry name" value="ELONGATOR COMPLEX PROTEIN 1"/>
    <property type="match status" value="1"/>
</dbReference>
<evidence type="ECO:0000256" key="4">
    <source>
        <dbReference type="ARBA" id="ARBA00022694"/>
    </source>
</evidence>
<dbReference type="GO" id="GO:0005634">
    <property type="term" value="C:nucleus"/>
    <property type="evidence" value="ECO:0007669"/>
    <property type="project" value="UniProtKB-SubCell"/>
</dbReference>
<dbReference type="EMBL" id="GL385404">
    <property type="protein sequence ID" value="EJT69307.1"/>
    <property type="molecule type" value="Genomic_DNA"/>
</dbReference>
<comment type="similarity">
    <text evidence="2 6">Belongs to the ELP1/IKA1 family.</text>
</comment>
<organism evidence="13">
    <name type="scientific">Gaeumannomyces tritici (strain R3-111a-1)</name>
    <name type="common">Wheat and barley take-all root rot fungus</name>
    <name type="synonym">Gaeumannomyces graminis var. tritici</name>
    <dbReference type="NCBI Taxonomy" id="644352"/>
    <lineage>
        <taxon>Eukaryota</taxon>
        <taxon>Fungi</taxon>
        <taxon>Dikarya</taxon>
        <taxon>Ascomycota</taxon>
        <taxon>Pezizomycotina</taxon>
        <taxon>Sordariomycetes</taxon>
        <taxon>Sordariomycetidae</taxon>
        <taxon>Magnaporthales</taxon>
        <taxon>Magnaporthaceae</taxon>
        <taxon>Gaeumannomyces</taxon>
    </lineage>
</organism>
<dbReference type="STRING" id="644352.J3PHE7"/>
<evidence type="ECO:0000313" key="14">
    <source>
        <dbReference type="EnsemblFungi" id="EJT69307"/>
    </source>
</evidence>
<keyword evidence="6" id="KW-0539">Nucleus</keyword>
<feature type="domain" description="ELP1 alpha-solenoid" evidence="11">
    <location>
        <begin position="681"/>
        <end position="888"/>
    </location>
</feature>
<evidence type="ECO:0000256" key="7">
    <source>
        <dbReference type="SAM" id="MobiDB-lite"/>
    </source>
</evidence>
<dbReference type="EnsemblFungi" id="EJT69307">
    <property type="protein sequence ID" value="EJT69307"/>
    <property type="gene ID" value="GGTG_12926"/>
</dbReference>
<feature type="domain" description="ELP1 three-helical bundle" evidence="12">
    <location>
        <begin position="1156"/>
        <end position="1243"/>
    </location>
</feature>
<evidence type="ECO:0000256" key="5">
    <source>
        <dbReference type="ARBA" id="ARBA00029535"/>
    </source>
</evidence>
<reference evidence="14" key="5">
    <citation type="submission" date="2018-04" db="UniProtKB">
        <authorList>
            <consortium name="EnsemblFungi"/>
        </authorList>
    </citation>
    <scope>IDENTIFICATION</scope>
    <source>
        <strain evidence="14">R3-111a-1</strain>
    </source>
</reference>
<dbReference type="GO" id="GO:0005829">
    <property type="term" value="C:cytosol"/>
    <property type="evidence" value="ECO:0007669"/>
    <property type="project" value="TreeGrafter"/>
</dbReference>
<dbReference type="GeneID" id="20353384"/>
<dbReference type="Gene3D" id="2.130.10.10">
    <property type="entry name" value="YVTN repeat-like/Quinoprotein amine dehydrogenase"/>
    <property type="match status" value="1"/>
</dbReference>
<gene>
    <name evidence="14" type="primary">20353384</name>
    <name evidence="13" type="ORF">GGTG_12926</name>
</gene>
<dbReference type="UniPathway" id="UPA00988"/>
<keyword evidence="4" id="KW-0819">tRNA processing</keyword>
<feature type="region of interest" description="Disordered" evidence="7">
    <location>
        <begin position="756"/>
        <end position="776"/>
    </location>
</feature>
<evidence type="ECO:0000259" key="9">
    <source>
        <dbReference type="Pfam" id="PF23797"/>
    </source>
</evidence>
<dbReference type="InterPro" id="IPR056165">
    <property type="entry name" value="Beta-prop_ELP1_2nd"/>
</dbReference>
<evidence type="ECO:0000256" key="2">
    <source>
        <dbReference type="ARBA" id="ARBA00006086"/>
    </source>
</evidence>
<dbReference type="HOGENOM" id="CLU_001477_0_1_1"/>
<dbReference type="VEuPathDB" id="FungiDB:GGTG_12926"/>
<dbReference type="InterPro" id="IPR006849">
    <property type="entry name" value="Elp1"/>
</dbReference>
<comment type="function">
    <text evidence="6">Component of the elongator complex which is required for multiple tRNA modifications, including mcm5U (5-methoxycarbonylmethyl uridine), mcm5s2U (5-methoxycarbonylmethyl-2-thiouridine), and ncm5U (5-carbamoylmethyl uridine). The elongator complex catalyzes formation of carboxymethyluridine in the wobble base at position 34 in tRNAs.</text>
</comment>
<dbReference type="Pfam" id="PF04762">
    <property type="entry name" value="Beta-prop_ELP1_1st"/>
    <property type="match status" value="1"/>
</dbReference>
<dbReference type="Pfam" id="PF23797">
    <property type="entry name" value="Beta-prop_ELP1_2nd"/>
    <property type="match status" value="1"/>
</dbReference>
<comment type="subcellular location">
    <subcellularLocation>
        <location evidence="6">Cytoplasm</location>
    </subcellularLocation>
    <subcellularLocation>
        <location evidence="6">Nucleus</location>
    </subcellularLocation>
</comment>
<sequence length="1311" mass="142027">MRNLRNIRHDLSRAESDISAACWDAGADEVLVTFGPTEAEARITLARIVNQPGSATLEYTQIASWDAPSPTPDLLVDRVVNLHYFSDISTTCLVLAGGDVVIVREDRSGGDGATHIEIVGSIDAGIAAARWSYDDELLVLATNAATVIFMSRSFDPVTEVTLTAEDLKASKHVSVGWGKKETQFQGKGAKALRDPTIPEKVDQGTPSPLEDGRTTISWREDGAYVAINSVEPGSRRVIRVYTREGALDSASEPVDGLEGSLSWRPSGNLMAGIQRLSDRIDVVFFERNGLRHGQFTLRLPSLSTTDVPIHLGWNPDSTVLAVRIAGVVQLWTMGNYHWYLKQELRSGSPCSDLAWHPEKPLRLAVAAARDLVQTEWVFHTSKGSVVAPHDFGAVAVIDGKTLKLTPFRTVNMPPPMAMFELSAAESIVDVAFTPDNSHMAVLHHHGVDTYEWQIKAGRSLAPIKAASATIRSDAETEDISFLQVAFSSPQEFYVLGSKQGSPSIYTYALASGAAKLLATQDAVLISSILGSANVSSGSIYAQDRTGKLLEVSDEGQKSLPSRFVTHLPWAEIPKQGDSESLAIGLSRRGHLYVNTRQLAKNCTSFLVTDDHLIFTTTNHLLKLVHLAGVHVADLEVPADDPETDERCRSLERGARLVTAVPSNMNVILQMPRGNLETIYPRAMVVAGIRQLIDDKNYSRAFAYCRTQRVDMNILYDHQPEQFLSHVGLFLEQLGDTSYIDLFLSSLRAEDVTQTMYKDTKRPKSSAPAFQSGAAEAPELEAKRSKVNTVCDAVLAALQAGKTSNLQNIITANVCKDPPALGDGLLVVAGLMKEDEALAEKAVEHICFLVDVNRLYDTALSLYNLELALLVAQQSQRDPKEYLPFIQSLHQMPELRRQFTIDDHLGNREKALGHLKSGGEFEAATDYTVKHTLYQAALGLYRYEEEQSRALMALYAQHLENKSKFREAGLAYEHLGNFAQATSCYRSAGTSSWRECLAAAHQQRGPAPVSKEALAELATALADALAEAKDYAAAAAIHLEYLHDAEAAVQYLCKGHLFAEALLLNARSGGSLDVDRGLTDAFAASTELLADCKAQLRAQVPRILELRRKAAEDPLGFYEGERAGGGGDVPDDVSVAASSRLSTSASLFTRYTGKDGAGGSVGTAGTGVSRATSKNRRREEKKRARGRKGTVYEEEYLVNSVRRLVERVSSAEADGVAALAAALFRRGMQEQARAVEALLAEVLEGCRVAAAQVWPPVVVGGGQQPASAQAPTATAAAPATGAEGVMEASLEAMATRQEPPVIPDIKKLSLLG</sequence>
<evidence type="ECO:0000313" key="13">
    <source>
        <dbReference type="EMBL" id="EJT69307.1"/>
    </source>
</evidence>
<feature type="domain" description="ELP1 N-terminal second beta-propeller" evidence="9">
    <location>
        <begin position="396"/>
        <end position="657"/>
    </location>
</feature>
<accession>J3PHE7</accession>
<protein>
    <recommendedName>
        <fullName evidence="5 6">Elongator complex protein 1</fullName>
    </recommendedName>
</protein>
<keyword evidence="15" id="KW-1185">Reference proteome</keyword>
<dbReference type="Proteomes" id="UP000006039">
    <property type="component" value="Unassembled WGS sequence"/>
</dbReference>
<feature type="region of interest" description="Disordered" evidence="7">
    <location>
        <begin position="1158"/>
        <end position="1187"/>
    </location>
</feature>
<evidence type="ECO:0000256" key="3">
    <source>
        <dbReference type="ARBA" id="ARBA00022490"/>
    </source>
</evidence>
<dbReference type="InterPro" id="IPR056169">
    <property type="entry name" value="HB_ELP1"/>
</dbReference>
<dbReference type="Pfam" id="PF23925">
    <property type="entry name" value="A-sol_ELP1"/>
    <property type="match status" value="1"/>
</dbReference>
<dbReference type="InterPro" id="IPR015943">
    <property type="entry name" value="WD40/YVTN_repeat-like_dom_sf"/>
</dbReference>
<dbReference type="Pfam" id="PF23878">
    <property type="entry name" value="TPR_ELP1"/>
    <property type="match status" value="1"/>
</dbReference>
<reference evidence="13" key="2">
    <citation type="submission" date="2010-07" db="EMBL/GenBank/DDBJ databases">
        <authorList>
            <consortium name="The Broad Institute Genome Sequencing Platform"/>
            <consortium name="Broad Institute Genome Sequencing Center for Infectious Disease"/>
            <person name="Ma L.-J."/>
            <person name="Dead R."/>
            <person name="Young S."/>
            <person name="Zeng Q."/>
            <person name="Koehrsen M."/>
            <person name="Alvarado L."/>
            <person name="Berlin A."/>
            <person name="Chapman S.B."/>
            <person name="Chen Z."/>
            <person name="Freedman E."/>
            <person name="Gellesch M."/>
            <person name="Goldberg J."/>
            <person name="Griggs A."/>
            <person name="Gujja S."/>
            <person name="Heilman E.R."/>
            <person name="Heiman D."/>
            <person name="Hepburn T."/>
            <person name="Howarth C."/>
            <person name="Jen D."/>
            <person name="Larson L."/>
            <person name="Mehta T."/>
            <person name="Neiman D."/>
            <person name="Pearson M."/>
            <person name="Roberts A."/>
            <person name="Saif S."/>
            <person name="Shea T."/>
            <person name="Shenoy N."/>
            <person name="Sisk P."/>
            <person name="Stolte C."/>
            <person name="Sykes S."/>
            <person name="Walk T."/>
            <person name="White J."/>
            <person name="Yandava C."/>
            <person name="Haas B."/>
            <person name="Nusbaum C."/>
            <person name="Birren B."/>
        </authorList>
    </citation>
    <scope>NUCLEOTIDE SEQUENCE</scope>
    <source>
        <strain evidence="13">R3-111a-1</strain>
    </source>
</reference>
<feature type="domain" description="ELP1 first N-terminal beta-propeller" evidence="8">
    <location>
        <begin position="1"/>
        <end position="358"/>
    </location>
</feature>
<comment type="pathway">
    <text evidence="1">tRNA modification; 5-methoxycarbonylmethyl-2-thiouridine-tRNA biosynthesis.</text>
</comment>
<evidence type="ECO:0000256" key="6">
    <source>
        <dbReference type="PIRNR" id="PIRNR017233"/>
    </source>
</evidence>
<dbReference type="PANTHER" id="PTHR12747">
    <property type="entry name" value="ELONGATOR COMPLEX PROTEIN 1"/>
    <property type="match status" value="1"/>
</dbReference>
<dbReference type="InterPro" id="IPR056167">
    <property type="entry name" value="A-sol_ELP1"/>
</dbReference>
<evidence type="ECO:0000259" key="12">
    <source>
        <dbReference type="Pfam" id="PF23936"/>
    </source>
</evidence>
<dbReference type="RefSeq" id="XP_009229092.1">
    <property type="nucleotide sequence ID" value="XM_009230828.1"/>
</dbReference>
<name>J3PHE7_GAET3</name>
<evidence type="ECO:0000259" key="10">
    <source>
        <dbReference type="Pfam" id="PF23878"/>
    </source>
</evidence>
<dbReference type="GO" id="GO:0006357">
    <property type="term" value="P:regulation of transcription by RNA polymerase II"/>
    <property type="evidence" value="ECO:0007669"/>
    <property type="project" value="EnsemblFungi"/>
</dbReference>
<reference evidence="13" key="3">
    <citation type="submission" date="2010-09" db="EMBL/GenBank/DDBJ databases">
        <title>Annotation of Gaeumannomyces graminis var. tritici R3-111a-1.</title>
        <authorList>
            <consortium name="The Broad Institute Genome Sequencing Platform"/>
            <person name="Ma L.-J."/>
            <person name="Dead R."/>
            <person name="Young S.K."/>
            <person name="Zeng Q."/>
            <person name="Gargeya S."/>
            <person name="Fitzgerald M."/>
            <person name="Haas B."/>
            <person name="Abouelleil A."/>
            <person name="Alvarado L."/>
            <person name="Arachchi H.M."/>
            <person name="Berlin A."/>
            <person name="Brown A."/>
            <person name="Chapman S.B."/>
            <person name="Chen Z."/>
            <person name="Dunbar C."/>
            <person name="Freedman E."/>
            <person name="Gearin G."/>
            <person name="Gellesch M."/>
            <person name="Goldberg J."/>
            <person name="Griggs A."/>
            <person name="Gujja S."/>
            <person name="Heiman D."/>
            <person name="Howarth C."/>
            <person name="Larson L."/>
            <person name="Lui A."/>
            <person name="MacDonald P.J.P."/>
            <person name="Mehta T."/>
            <person name="Montmayeur A."/>
            <person name="Murphy C."/>
            <person name="Neiman D."/>
            <person name="Pearson M."/>
            <person name="Priest M."/>
            <person name="Roberts A."/>
            <person name="Saif S."/>
            <person name="Shea T."/>
            <person name="Shenoy N."/>
            <person name="Sisk P."/>
            <person name="Stolte C."/>
            <person name="Sykes S."/>
            <person name="Yandava C."/>
            <person name="Wortman J."/>
            <person name="Nusbaum C."/>
            <person name="Birren B."/>
        </authorList>
    </citation>
    <scope>NUCLEOTIDE SEQUENCE</scope>
    <source>
        <strain evidence="13">R3-111a-1</strain>
    </source>
</reference>
<dbReference type="Pfam" id="PF23936">
    <property type="entry name" value="HB_ELP1"/>
    <property type="match status" value="1"/>
</dbReference>
<dbReference type="OrthoDB" id="40048at2759"/>
<proteinExistence type="inferred from homology"/>
<reference evidence="15" key="1">
    <citation type="submission" date="2010-07" db="EMBL/GenBank/DDBJ databases">
        <title>The genome sequence of Gaeumannomyces graminis var. tritici strain R3-111a-1.</title>
        <authorList>
            <consortium name="The Broad Institute Genome Sequencing Platform"/>
            <person name="Ma L.-J."/>
            <person name="Dead R."/>
            <person name="Young S."/>
            <person name="Zeng Q."/>
            <person name="Koehrsen M."/>
            <person name="Alvarado L."/>
            <person name="Berlin A."/>
            <person name="Chapman S.B."/>
            <person name="Chen Z."/>
            <person name="Freedman E."/>
            <person name="Gellesch M."/>
            <person name="Goldberg J."/>
            <person name="Griggs A."/>
            <person name="Gujja S."/>
            <person name="Heilman E.R."/>
            <person name="Heiman D."/>
            <person name="Hepburn T."/>
            <person name="Howarth C."/>
            <person name="Jen D."/>
            <person name="Larson L."/>
            <person name="Mehta T."/>
            <person name="Neiman D."/>
            <person name="Pearson M."/>
            <person name="Roberts A."/>
            <person name="Saif S."/>
            <person name="Shea T."/>
            <person name="Shenoy N."/>
            <person name="Sisk P."/>
            <person name="Stolte C."/>
            <person name="Sykes S."/>
            <person name="Walk T."/>
            <person name="White J."/>
            <person name="Yandava C."/>
            <person name="Haas B."/>
            <person name="Nusbaum C."/>
            <person name="Birren B."/>
        </authorList>
    </citation>
    <scope>NUCLEOTIDE SEQUENCE [LARGE SCALE GENOMIC DNA]</scope>
    <source>
        <strain evidence="15">R3-111a-1</strain>
    </source>
</reference>
<feature type="domain" description="ELP1 TPR" evidence="10">
    <location>
        <begin position="897"/>
        <end position="1060"/>
    </location>
</feature>
<evidence type="ECO:0000256" key="1">
    <source>
        <dbReference type="ARBA" id="ARBA00005043"/>
    </source>
</evidence>
<dbReference type="GO" id="GO:0002926">
    <property type="term" value="P:tRNA wobble base 5-methoxycarbonylmethyl-2-thiouridinylation"/>
    <property type="evidence" value="ECO:0007669"/>
    <property type="project" value="TreeGrafter"/>
</dbReference>
<keyword evidence="3 6" id="KW-0963">Cytoplasm</keyword>
<reference evidence="14" key="4">
    <citation type="journal article" date="2015" name="G3 (Bethesda)">
        <title>Genome sequences of three phytopathogenic species of the Magnaporthaceae family of fungi.</title>
        <authorList>
            <person name="Okagaki L.H."/>
            <person name="Nunes C.C."/>
            <person name="Sailsbery J."/>
            <person name="Clay B."/>
            <person name="Brown D."/>
            <person name="John T."/>
            <person name="Oh Y."/>
            <person name="Young N."/>
            <person name="Fitzgerald M."/>
            <person name="Haas B.J."/>
            <person name="Zeng Q."/>
            <person name="Young S."/>
            <person name="Adiconis X."/>
            <person name="Fan L."/>
            <person name="Levin J.Z."/>
            <person name="Mitchell T.K."/>
            <person name="Okubara P.A."/>
            <person name="Farman M.L."/>
            <person name="Kohn L.M."/>
            <person name="Birren B."/>
            <person name="Ma L.-J."/>
            <person name="Dean R.A."/>
        </authorList>
    </citation>
    <scope>NUCLEOTIDE SEQUENCE</scope>
    <source>
        <strain evidence="14">R3-111a-1</strain>
    </source>
</reference>